<dbReference type="GO" id="GO:0006364">
    <property type="term" value="P:rRNA processing"/>
    <property type="evidence" value="ECO:0007669"/>
    <property type="project" value="UniProtKB-KW"/>
</dbReference>
<organism evidence="4 5">
    <name type="scientific">Cronartium quercuum f. sp. fusiforme G11</name>
    <dbReference type="NCBI Taxonomy" id="708437"/>
    <lineage>
        <taxon>Eukaryota</taxon>
        <taxon>Fungi</taxon>
        <taxon>Dikarya</taxon>
        <taxon>Basidiomycota</taxon>
        <taxon>Pucciniomycotina</taxon>
        <taxon>Pucciniomycetes</taxon>
        <taxon>Pucciniales</taxon>
        <taxon>Coleosporiaceae</taxon>
        <taxon>Cronartium</taxon>
    </lineage>
</organism>
<evidence type="ECO:0000256" key="3">
    <source>
        <dbReference type="SAM" id="MobiDB-lite"/>
    </source>
</evidence>
<accession>A0A9P6NRK0</accession>
<evidence type="ECO:0000256" key="1">
    <source>
        <dbReference type="ARBA" id="ARBA00006524"/>
    </source>
</evidence>
<dbReference type="Proteomes" id="UP000886653">
    <property type="component" value="Unassembled WGS sequence"/>
</dbReference>
<keyword evidence="5" id="KW-1185">Reference proteome</keyword>
<feature type="region of interest" description="Disordered" evidence="3">
    <location>
        <begin position="153"/>
        <end position="190"/>
    </location>
</feature>
<protein>
    <recommendedName>
        <fullName evidence="6">Pre-rRNA-processing protein TSR2</fullName>
    </recommendedName>
</protein>
<gene>
    <name evidence="4" type="ORF">CROQUDRAFT_425945</name>
</gene>
<dbReference type="EMBL" id="MU167239">
    <property type="protein sequence ID" value="KAG0148265.1"/>
    <property type="molecule type" value="Genomic_DNA"/>
</dbReference>
<dbReference type="Pfam" id="PF10273">
    <property type="entry name" value="WGG"/>
    <property type="match status" value="1"/>
</dbReference>
<evidence type="ECO:0000313" key="4">
    <source>
        <dbReference type="EMBL" id="KAG0148265.1"/>
    </source>
</evidence>
<dbReference type="PANTHER" id="PTHR21250">
    <property type="entry name" value="PRE-RRNA-PROCESSING PROTEIN TSR2 HOMOLOG"/>
    <property type="match status" value="1"/>
</dbReference>
<dbReference type="AlphaFoldDB" id="A0A9P6NRK0"/>
<sequence length="202" mass="22729">MDKNQVSSATTPDHIVPFARSVLSLLSIWPALQLSFENSSRRSEQSVLISELATELVGAFLDCEPNQTPETEELEDFLLGWIFGTLDVRIEDESEISISNELIGLWKEWSDWTGTVEMAYQQEGTLIHRIERQAERKRVNGAKVEATIIDEGIISGEENESDNDDNQMKVDPNPNLSPRARAPSPVVDEDGFTLVTKHSHRH</sequence>
<evidence type="ECO:0000256" key="2">
    <source>
        <dbReference type="ARBA" id="ARBA00022552"/>
    </source>
</evidence>
<reference evidence="4" key="1">
    <citation type="submission" date="2013-11" db="EMBL/GenBank/DDBJ databases">
        <title>Genome sequence of the fusiform rust pathogen reveals effectors for host alternation and coevolution with pine.</title>
        <authorList>
            <consortium name="DOE Joint Genome Institute"/>
            <person name="Smith K."/>
            <person name="Pendleton A."/>
            <person name="Kubisiak T."/>
            <person name="Anderson C."/>
            <person name="Salamov A."/>
            <person name="Aerts A."/>
            <person name="Riley R."/>
            <person name="Clum A."/>
            <person name="Lindquist E."/>
            <person name="Ence D."/>
            <person name="Campbell M."/>
            <person name="Kronenberg Z."/>
            <person name="Feau N."/>
            <person name="Dhillon B."/>
            <person name="Hamelin R."/>
            <person name="Burleigh J."/>
            <person name="Smith J."/>
            <person name="Yandell M."/>
            <person name="Nelson C."/>
            <person name="Grigoriev I."/>
            <person name="Davis J."/>
        </authorList>
    </citation>
    <scope>NUCLEOTIDE SEQUENCE</scope>
    <source>
        <strain evidence="4">G11</strain>
    </source>
</reference>
<evidence type="ECO:0008006" key="6">
    <source>
        <dbReference type="Google" id="ProtNLM"/>
    </source>
</evidence>
<evidence type="ECO:0000313" key="5">
    <source>
        <dbReference type="Proteomes" id="UP000886653"/>
    </source>
</evidence>
<proteinExistence type="inferred from homology"/>
<name>A0A9P6NRK0_9BASI</name>
<dbReference type="InterPro" id="IPR019398">
    <property type="entry name" value="Pre-rRNA_process_TSR2"/>
</dbReference>
<dbReference type="OrthoDB" id="263560at2759"/>
<keyword evidence="2" id="KW-0698">rRNA processing</keyword>
<comment type="similarity">
    <text evidence="1">Belongs to the TSR2 family.</text>
</comment>
<comment type="caution">
    <text evidence="4">The sequence shown here is derived from an EMBL/GenBank/DDBJ whole genome shotgun (WGS) entry which is preliminary data.</text>
</comment>